<dbReference type="CDD" id="cd00093">
    <property type="entry name" value="HTH_XRE"/>
    <property type="match status" value="1"/>
</dbReference>
<evidence type="ECO:0000313" key="2">
    <source>
        <dbReference type="Proteomes" id="UP000317422"/>
    </source>
</evidence>
<proteinExistence type="predicted"/>
<organism evidence="1 2">
    <name type="scientific">Haloactinospora alba</name>
    <dbReference type="NCBI Taxonomy" id="405555"/>
    <lineage>
        <taxon>Bacteria</taxon>
        <taxon>Bacillati</taxon>
        <taxon>Actinomycetota</taxon>
        <taxon>Actinomycetes</taxon>
        <taxon>Streptosporangiales</taxon>
        <taxon>Nocardiopsidaceae</taxon>
        <taxon>Haloactinospora</taxon>
    </lineage>
</organism>
<accession>A0A543NFN2</accession>
<sequence length="156" mass="16743">MMGSMSNETPPEGEIIEAARRRHRLSQNKAAKAAGISGTRWRQVVKGVASGGTGVVLPTRGNAETVAHMAHAVGVSPDQLAEADRADAADVLRGLELDNATEQESPTLHDGFERSVWADTSLSVDKRLDIIAEYRASRIIEERKKNNGGNDNQQAG</sequence>
<evidence type="ECO:0000313" key="1">
    <source>
        <dbReference type="EMBL" id="TQN30570.1"/>
    </source>
</evidence>
<dbReference type="InterPro" id="IPR010982">
    <property type="entry name" value="Lambda_DNA-bd_dom_sf"/>
</dbReference>
<protein>
    <submittedName>
        <fullName evidence="1">Helix-turn-helix protein</fullName>
    </submittedName>
</protein>
<dbReference type="Proteomes" id="UP000317422">
    <property type="component" value="Unassembled WGS sequence"/>
</dbReference>
<name>A0A543NFN2_9ACTN</name>
<gene>
    <name evidence="1" type="ORF">FHX37_0452</name>
</gene>
<keyword evidence="2" id="KW-1185">Reference proteome</keyword>
<dbReference type="SUPFAM" id="SSF47413">
    <property type="entry name" value="lambda repressor-like DNA-binding domains"/>
    <property type="match status" value="1"/>
</dbReference>
<dbReference type="AlphaFoldDB" id="A0A543NFN2"/>
<dbReference type="EMBL" id="VFQC01000001">
    <property type="protein sequence ID" value="TQN30570.1"/>
    <property type="molecule type" value="Genomic_DNA"/>
</dbReference>
<dbReference type="Gene3D" id="1.10.260.40">
    <property type="entry name" value="lambda repressor-like DNA-binding domains"/>
    <property type="match status" value="1"/>
</dbReference>
<comment type="caution">
    <text evidence="1">The sequence shown here is derived from an EMBL/GenBank/DDBJ whole genome shotgun (WGS) entry which is preliminary data.</text>
</comment>
<dbReference type="OrthoDB" id="4764895at2"/>
<dbReference type="GO" id="GO:0003677">
    <property type="term" value="F:DNA binding"/>
    <property type="evidence" value="ECO:0007669"/>
    <property type="project" value="InterPro"/>
</dbReference>
<dbReference type="InterPro" id="IPR001387">
    <property type="entry name" value="Cro/C1-type_HTH"/>
</dbReference>
<reference evidence="1 2" key="1">
    <citation type="submission" date="2019-06" db="EMBL/GenBank/DDBJ databases">
        <title>Sequencing the genomes of 1000 actinobacteria strains.</title>
        <authorList>
            <person name="Klenk H.-P."/>
        </authorList>
    </citation>
    <scope>NUCLEOTIDE SEQUENCE [LARGE SCALE GENOMIC DNA]</scope>
    <source>
        <strain evidence="1 2">DSM 45015</strain>
    </source>
</reference>